<name>A0A7K1FFB2_9ACTN</name>
<gene>
    <name evidence="1" type="ORF">GIS00_02365</name>
</gene>
<evidence type="ECO:0000313" key="1">
    <source>
        <dbReference type="EMBL" id="MTD12788.1"/>
    </source>
</evidence>
<comment type="caution">
    <text evidence="1">The sequence shown here is derived from an EMBL/GenBank/DDBJ whole genome shotgun (WGS) entry which is preliminary data.</text>
</comment>
<proteinExistence type="predicted"/>
<organism evidence="1 2">
    <name type="scientific">Nakamurella alba</name>
    <dbReference type="NCBI Taxonomy" id="2665158"/>
    <lineage>
        <taxon>Bacteria</taxon>
        <taxon>Bacillati</taxon>
        <taxon>Actinomycetota</taxon>
        <taxon>Actinomycetes</taxon>
        <taxon>Nakamurellales</taxon>
        <taxon>Nakamurellaceae</taxon>
        <taxon>Nakamurella</taxon>
    </lineage>
</organism>
<dbReference type="AlphaFoldDB" id="A0A7K1FFB2"/>
<dbReference type="RefSeq" id="WP_154766783.1">
    <property type="nucleotide sequence ID" value="NZ_WLYK01000001.1"/>
</dbReference>
<reference evidence="1 2" key="1">
    <citation type="submission" date="2019-11" db="EMBL/GenBank/DDBJ databases">
        <authorList>
            <person name="Jiang L.-Q."/>
        </authorList>
    </citation>
    <scope>NUCLEOTIDE SEQUENCE [LARGE SCALE GENOMIC DNA]</scope>
    <source>
        <strain evidence="1 2">YIM 132087</strain>
    </source>
</reference>
<dbReference type="EMBL" id="WLYK01000001">
    <property type="protein sequence ID" value="MTD12788.1"/>
    <property type="molecule type" value="Genomic_DNA"/>
</dbReference>
<sequence length="165" mass="17153">MRVLVLVAVVALIAGALVWGSRSTRPGTELQRFATGSVVMSEVDISDAPVEIPSDQLSETGLGPALAKISWTDYRGETLLLVTTFGSSSCPTYLTDIVATGDQSIRIGTISEVTHPRTTGESLRICSGDLSPLTALIDPPAAVSSSEPLIVAINGFDLTVPARGA</sequence>
<accession>A0A7K1FFB2</accession>
<protein>
    <submittedName>
        <fullName evidence="1">Uncharacterized protein</fullName>
    </submittedName>
</protein>
<keyword evidence="2" id="KW-1185">Reference proteome</keyword>
<dbReference type="Proteomes" id="UP000460221">
    <property type="component" value="Unassembled WGS sequence"/>
</dbReference>
<evidence type="ECO:0000313" key="2">
    <source>
        <dbReference type="Proteomes" id="UP000460221"/>
    </source>
</evidence>